<evidence type="ECO:0000313" key="2">
    <source>
        <dbReference type="EMBL" id="GMF29016.1"/>
    </source>
</evidence>
<dbReference type="AlphaFoldDB" id="A0A9W6U9T2"/>
<keyword evidence="1" id="KW-0812">Transmembrane</keyword>
<dbReference type="EMBL" id="BSXW01000752">
    <property type="protein sequence ID" value="GMF29016.1"/>
    <property type="molecule type" value="Genomic_DNA"/>
</dbReference>
<gene>
    <name evidence="2" type="ORF">Plil01_001227300</name>
</gene>
<dbReference type="Proteomes" id="UP001165083">
    <property type="component" value="Unassembled WGS sequence"/>
</dbReference>
<organism evidence="2 3">
    <name type="scientific">Phytophthora lilii</name>
    <dbReference type="NCBI Taxonomy" id="2077276"/>
    <lineage>
        <taxon>Eukaryota</taxon>
        <taxon>Sar</taxon>
        <taxon>Stramenopiles</taxon>
        <taxon>Oomycota</taxon>
        <taxon>Peronosporomycetes</taxon>
        <taxon>Peronosporales</taxon>
        <taxon>Peronosporaceae</taxon>
        <taxon>Phytophthora</taxon>
    </lineage>
</organism>
<keyword evidence="1" id="KW-0472">Membrane</keyword>
<feature type="transmembrane region" description="Helical" evidence="1">
    <location>
        <begin position="78"/>
        <end position="96"/>
    </location>
</feature>
<sequence length="105" mass="11446">MAAADSVTREQTYVLVSTSSLPIADLSKSIRAEFLPQNVDGAIFDAHKKFHKPLLFGAMLALWLNVVVTVVKASIGQYLALVSALVGFLLTARSFTTLDTKSFDW</sequence>
<comment type="caution">
    <text evidence="2">The sequence shown here is derived from an EMBL/GenBank/DDBJ whole genome shotgun (WGS) entry which is preliminary data.</text>
</comment>
<evidence type="ECO:0000256" key="1">
    <source>
        <dbReference type="SAM" id="Phobius"/>
    </source>
</evidence>
<reference evidence="2" key="1">
    <citation type="submission" date="2023-04" db="EMBL/GenBank/DDBJ databases">
        <title>Phytophthora lilii NBRC 32176.</title>
        <authorList>
            <person name="Ichikawa N."/>
            <person name="Sato H."/>
            <person name="Tonouchi N."/>
        </authorList>
    </citation>
    <scope>NUCLEOTIDE SEQUENCE</scope>
    <source>
        <strain evidence="2">NBRC 32176</strain>
    </source>
</reference>
<accession>A0A9W6U9T2</accession>
<protein>
    <submittedName>
        <fullName evidence="2">Unnamed protein product</fullName>
    </submittedName>
</protein>
<feature type="transmembrane region" description="Helical" evidence="1">
    <location>
        <begin position="54"/>
        <end position="71"/>
    </location>
</feature>
<name>A0A9W6U9T2_9STRA</name>
<keyword evidence="1" id="KW-1133">Transmembrane helix</keyword>
<proteinExistence type="predicted"/>
<evidence type="ECO:0000313" key="3">
    <source>
        <dbReference type="Proteomes" id="UP001165083"/>
    </source>
</evidence>
<keyword evidence="3" id="KW-1185">Reference proteome</keyword>